<feature type="region of interest" description="Disordered" evidence="1">
    <location>
        <begin position="1"/>
        <end position="26"/>
    </location>
</feature>
<proteinExistence type="predicted"/>
<sequence length="94" mass="10804">RDRQRLPAPHLHRGSRDSKVGQKEVRVSGGLGHRLAERARALPCGEALPEAGYPDQLPQGNQGFLHEARRRWPHRARHGRALPWHRRNHRRLAA</sequence>
<evidence type="ECO:0000313" key="2">
    <source>
        <dbReference type="EMBL" id="GFD28485.1"/>
    </source>
</evidence>
<gene>
    <name evidence="2" type="ORF">Tci_900454</name>
</gene>
<comment type="caution">
    <text evidence="2">The sequence shown here is derived from an EMBL/GenBank/DDBJ whole genome shotgun (WGS) entry which is preliminary data.</text>
</comment>
<dbReference type="EMBL" id="BKCJ011385812">
    <property type="protein sequence ID" value="GFD28485.1"/>
    <property type="molecule type" value="Genomic_DNA"/>
</dbReference>
<protein>
    <submittedName>
        <fullName evidence="2">Uncharacterized protein</fullName>
    </submittedName>
</protein>
<name>A0A699UZS0_TANCI</name>
<feature type="compositionally biased region" description="Basic and acidic residues" evidence="1">
    <location>
        <begin position="14"/>
        <end position="26"/>
    </location>
</feature>
<accession>A0A699UZS0</accession>
<feature type="non-terminal residue" evidence="2">
    <location>
        <position position="1"/>
    </location>
</feature>
<dbReference type="AlphaFoldDB" id="A0A699UZS0"/>
<reference evidence="2" key="1">
    <citation type="journal article" date="2019" name="Sci. Rep.">
        <title>Draft genome of Tanacetum cinerariifolium, the natural source of mosquito coil.</title>
        <authorList>
            <person name="Yamashiro T."/>
            <person name="Shiraishi A."/>
            <person name="Satake H."/>
            <person name="Nakayama K."/>
        </authorList>
    </citation>
    <scope>NUCLEOTIDE SEQUENCE</scope>
</reference>
<organism evidence="2">
    <name type="scientific">Tanacetum cinerariifolium</name>
    <name type="common">Dalmatian daisy</name>
    <name type="synonym">Chrysanthemum cinerariifolium</name>
    <dbReference type="NCBI Taxonomy" id="118510"/>
    <lineage>
        <taxon>Eukaryota</taxon>
        <taxon>Viridiplantae</taxon>
        <taxon>Streptophyta</taxon>
        <taxon>Embryophyta</taxon>
        <taxon>Tracheophyta</taxon>
        <taxon>Spermatophyta</taxon>
        <taxon>Magnoliopsida</taxon>
        <taxon>eudicotyledons</taxon>
        <taxon>Gunneridae</taxon>
        <taxon>Pentapetalae</taxon>
        <taxon>asterids</taxon>
        <taxon>campanulids</taxon>
        <taxon>Asterales</taxon>
        <taxon>Asteraceae</taxon>
        <taxon>Asteroideae</taxon>
        <taxon>Anthemideae</taxon>
        <taxon>Anthemidinae</taxon>
        <taxon>Tanacetum</taxon>
    </lineage>
</organism>
<evidence type="ECO:0000256" key="1">
    <source>
        <dbReference type="SAM" id="MobiDB-lite"/>
    </source>
</evidence>